<dbReference type="Pfam" id="PF13377">
    <property type="entry name" value="Peripla_BP_3"/>
    <property type="match status" value="1"/>
</dbReference>
<accession>A0A844G2D2</accession>
<keyword evidence="2" id="KW-0238">DNA-binding</keyword>
<keyword evidence="1" id="KW-0805">Transcription regulation</keyword>
<keyword evidence="7" id="KW-1185">Reference proteome</keyword>
<evidence type="ECO:0000259" key="4">
    <source>
        <dbReference type="PROSITE" id="PS50932"/>
    </source>
</evidence>
<evidence type="ECO:0000256" key="3">
    <source>
        <dbReference type="ARBA" id="ARBA00023163"/>
    </source>
</evidence>
<gene>
    <name evidence="6" type="ORF">FYJ85_06110</name>
</gene>
<evidence type="ECO:0000259" key="5">
    <source>
        <dbReference type="PROSITE" id="PS50943"/>
    </source>
</evidence>
<dbReference type="GO" id="GO:0003700">
    <property type="term" value="F:DNA-binding transcription factor activity"/>
    <property type="evidence" value="ECO:0007669"/>
    <property type="project" value="TreeGrafter"/>
</dbReference>
<dbReference type="SMART" id="SM00354">
    <property type="entry name" value="HTH_LACI"/>
    <property type="match status" value="1"/>
</dbReference>
<feature type="domain" description="HTH cro/C1-type" evidence="5">
    <location>
        <begin position="7"/>
        <end position="30"/>
    </location>
</feature>
<dbReference type="SUPFAM" id="SSF47413">
    <property type="entry name" value="lambda repressor-like DNA-binding domains"/>
    <property type="match status" value="1"/>
</dbReference>
<dbReference type="EMBL" id="VUNS01000004">
    <property type="protein sequence ID" value="MST96619.1"/>
    <property type="molecule type" value="Genomic_DNA"/>
</dbReference>
<dbReference type="CDD" id="cd01392">
    <property type="entry name" value="HTH_LacI"/>
    <property type="match status" value="1"/>
</dbReference>
<dbReference type="Proteomes" id="UP000435649">
    <property type="component" value="Unassembled WGS sequence"/>
</dbReference>
<dbReference type="SUPFAM" id="SSF53822">
    <property type="entry name" value="Periplasmic binding protein-like I"/>
    <property type="match status" value="1"/>
</dbReference>
<keyword evidence="3" id="KW-0804">Transcription</keyword>
<organism evidence="6 7">
    <name type="scientific">Victivallis lenta</name>
    <dbReference type="NCBI Taxonomy" id="2606640"/>
    <lineage>
        <taxon>Bacteria</taxon>
        <taxon>Pseudomonadati</taxon>
        <taxon>Lentisphaerota</taxon>
        <taxon>Lentisphaeria</taxon>
        <taxon>Victivallales</taxon>
        <taxon>Victivallaceae</taxon>
        <taxon>Victivallis</taxon>
    </lineage>
</organism>
<evidence type="ECO:0000256" key="2">
    <source>
        <dbReference type="ARBA" id="ARBA00023125"/>
    </source>
</evidence>
<proteinExistence type="predicted"/>
<dbReference type="PANTHER" id="PTHR30146">
    <property type="entry name" value="LACI-RELATED TRANSCRIPTIONAL REPRESSOR"/>
    <property type="match status" value="1"/>
</dbReference>
<evidence type="ECO:0000313" key="7">
    <source>
        <dbReference type="Proteomes" id="UP000435649"/>
    </source>
</evidence>
<reference evidence="6 7" key="1">
    <citation type="submission" date="2019-08" db="EMBL/GenBank/DDBJ databases">
        <title>In-depth cultivation of the pig gut microbiome towards novel bacterial diversity and tailored functional studies.</title>
        <authorList>
            <person name="Wylensek D."/>
            <person name="Hitch T.C.A."/>
            <person name="Clavel T."/>
        </authorList>
    </citation>
    <scope>NUCLEOTIDE SEQUENCE [LARGE SCALE GENOMIC DNA]</scope>
    <source>
        <strain evidence="6 7">BBE-744-WT-12</strain>
    </source>
</reference>
<comment type="caution">
    <text evidence="6">The sequence shown here is derived from an EMBL/GenBank/DDBJ whole genome shotgun (WGS) entry which is preliminary data.</text>
</comment>
<dbReference type="AlphaFoldDB" id="A0A844G2D2"/>
<dbReference type="PROSITE" id="PS50932">
    <property type="entry name" value="HTH_LACI_2"/>
    <property type="match status" value="1"/>
</dbReference>
<name>A0A844G2D2_9BACT</name>
<dbReference type="PANTHER" id="PTHR30146:SF145">
    <property type="entry name" value="RIBOSE OPERON REPRESSOR"/>
    <property type="match status" value="1"/>
</dbReference>
<evidence type="ECO:0000256" key="1">
    <source>
        <dbReference type="ARBA" id="ARBA00023015"/>
    </source>
</evidence>
<dbReference type="GO" id="GO:0000976">
    <property type="term" value="F:transcription cis-regulatory region binding"/>
    <property type="evidence" value="ECO:0007669"/>
    <property type="project" value="TreeGrafter"/>
</dbReference>
<dbReference type="InterPro" id="IPR028082">
    <property type="entry name" value="Peripla_BP_I"/>
</dbReference>
<dbReference type="InterPro" id="IPR046335">
    <property type="entry name" value="LacI/GalR-like_sensor"/>
</dbReference>
<protein>
    <submittedName>
        <fullName evidence="6">LacI family transcriptional regulator</fullName>
    </submittedName>
</protein>
<dbReference type="InterPro" id="IPR001387">
    <property type="entry name" value="Cro/C1-type_HTH"/>
</dbReference>
<dbReference type="RefSeq" id="WP_106054442.1">
    <property type="nucleotide sequence ID" value="NZ_CALXOB010000057.1"/>
</dbReference>
<dbReference type="Gene3D" id="1.10.260.40">
    <property type="entry name" value="lambda repressor-like DNA-binding domains"/>
    <property type="match status" value="1"/>
</dbReference>
<dbReference type="InterPro" id="IPR000843">
    <property type="entry name" value="HTH_LacI"/>
</dbReference>
<dbReference type="InterPro" id="IPR010982">
    <property type="entry name" value="Lambda_DNA-bd_dom_sf"/>
</dbReference>
<dbReference type="Pfam" id="PF00356">
    <property type="entry name" value="LacI"/>
    <property type="match status" value="1"/>
</dbReference>
<evidence type="ECO:0000313" key="6">
    <source>
        <dbReference type="EMBL" id="MST96619.1"/>
    </source>
</evidence>
<dbReference type="Gene3D" id="3.40.50.2300">
    <property type="match status" value="2"/>
</dbReference>
<dbReference type="PROSITE" id="PS50943">
    <property type="entry name" value="HTH_CROC1"/>
    <property type="match status" value="1"/>
</dbReference>
<feature type="domain" description="HTH lacI-type" evidence="4">
    <location>
        <begin position="5"/>
        <end position="54"/>
    </location>
</feature>
<sequence>MASDINQLAKKCGVSKATISRVFTGRARVSEAIRTKVLAAARELNYRPQQVMARDCVAIIVADAPSPQRRTSFSERLLTSAVFEITRRNLLTEVIPVKELPKLYDSYTKAVLLLLSEPEIEEHRGEFERLSMPIVTVNKQYAFSSSVNTDHGQGVTLALEHLYSYGHRRIGLTVDRVENQAGRERIGAYRAFAAARVLPELPIGHFRDLDVEDSCRELDRVLAEKPTALVVCGESVALQAAYELKKRNYRIPEDISLITSELTDICCWMTPELTTINQNLDALAAETVAQLLARIRAPHSPRANSWLPTALIVRNSVGRWNG</sequence>